<keyword evidence="1 4" id="KW-0808">Transferase</keyword>
<evidence type="ECO:0000256" key="1">
    <source>
        <dbReference type="ARBA" id="ARBA00022679"/>
    </source>
</evidence>
<dbReference type="InterPro" id="IPR000182">
    <property type="entry name" value="GNAT_dom"/>
</dbReference>
<evidence type="ECO:0000256" key="2">
    <source>
        <dbReference type="ARBA" id="ARBA00023315"/>
    </source>
</evidence>
<dbReference type="SUPFAM" id="SSF55729">
    <property type="entry name" value="Acyl-CoA N-acyltransferases (Nat)"/>
    <property type="match status" value="1"/>
</dbReference>
<comment type="caution">
    <text evidence="4">The sequence shown here is derived from an EMBL/GenBank/DDBJ whole genome shotgun (WGS) entry which is preliminary data.</text>
</comment>
<dbReference type="PROSITE" id="PS51186">
    <property type="entry name" value="GNAT"/>
    <property type="match status" value="1"/>
</dbReference>
<dbReference type="RefSeq" id="WP_179780981.1">
    <property type="nucleotide sequence ID" value="NZ_JACCHK010000001.1"/>
</dbReference>
<dbReference type="InterPro" id="IPR006464">
    <property type="entry name" value="AcTrfase_RimI/Ard1"/>
</dbReference>
<dbReference type="EC" id="2.3.1.267" evidence="4"/>
<sequence>MTAVRLVPFRWWHIDDVLPIEADLFGAEQWSPGMFWSELANGHHYRVAVDGDGAVLGYAGLAGAPPDEVWVQNIAVRRDAQRRGVGRVLLEELLAEAARRDARSTLLEVAVDNAAAQRLYATYGFEPIGVRRGYYQPSNTDALVMRRDAEPTGDGPHDHG</sequence>
<protein>
    <submittedName>
        <fullName evidence="4">Ribosomal-protein-alanine N-acetyltransferase</fullName>
        <ecNumber evidence="4">2.3.1.267</ecNumber>
    </submittedName>
</protein>
<proteinExistence type="predicted"/>
<dbReference type="InterPro" id="IPR016181">
    <property type="entry name" value="Acyl_CoA_acyltransferase"/>
</dbReference>
<dbReference type="Proteomes" id="UP000523545">
    <property type="component" value="Unassembled WGS sequence"/>
</dbReference>
<feature type="domain" description="N-acetyltransferase" evidence="3">
    <location>
        <begin position="4"/>
        <end position="150"/>
    </location>
</feature>
<dbReference type="CDD" id="cd04301">
    <property type="entry name" value="NAT_SF"/>
    <property type="match status" value="1"/>
</dbReference>
<dbReference type="PANTHER" id="PTHR43877">
    <property type="entry name" value="AMINOALKYLPHOSPHONATE N-ACETYLTRANSFERASE-RELATED-RELATED"/>
    <property type="match status" value="1"/>
</dbReference>
<dbReference type="Gene3D" id="3.40.630.30">
    <property type="match status" value="1"/>
</dbReference>
<dbReference type="EMBL" id="JACCHK010000001">
    <property type="protein sequence ID" value="NYH43393.1"/>
    <property type="molecule type" value="Genomic_DNA"/>
</dbReference>
<gene>
    <name evidence="4" type="ORF">HNR22_003120</name>
</gene>
<dbReference type="GO" id="GO:0008999">
    <property type="term" value="F:protein-N-terminal-alanine acetyltransferase activity"/>
    <property type="evidence" value="ECO:0007669"/>
    <property type="project" value="UniProtKB-EC"/>
</dbReference>
<evidence type="ECO:0000313" key="5">
    <source>
        <dbReference type="Proteomes" id="UP000523545"/>
    </source>
</evidence>
<keyword evidence="2 4" id="KW-0012">Acyltransferase</keyword>
<reference evidence="4 5" key="1">
    <citation type="submission" date="2020-07" db="EMBL/GenBank/DDBJ databases">
        <title>Sequencing the genomes of 1000 actinobacteria strains.</title>
        <authorList>
            <person name="Klenk H.-P."/>
        </authorList>
    </citation>
    <scope>NUCLEOTIDE SEQUENCE [LARGE SCALE GENOMIC DNA]</scope>
    <source>
        <strain evidence="4 5">DSM 45876</strain>
    </source>
</reference>
<dbReference type="InterPro" id="IPR050832">
    <property type="entry name" value="Bact_Acetyltransf"/>
</dbReference>
<keyword evidence="5" id="KW-1185">Reference proteome</keyword>
<dbReference type="AlphaFoldDB" id="A0A7Z0BDJ5"/>
<accession>A0A7Z0BDJ5</accession>
<organism evidence="4 5">
    <name type="scientific">Micromonospora jinlongensis</name>
    <dbReference type="NCBI Taxonomy" id="1287877"/>
    <lineage>
        <taxon>Bacteria</taxon>
        <taxon>Bacillati</taxon>
        <taxon>Actinomycetota</taxon>
        <taxon>Actinomycetes</taxon>
        <taxon>Micromonosporales</taxon>
        <taxon>Micromonosporaceae</taxon>
        <taxon>Micromonospora</taxon>
    </lineage>
</organism>
<dbReference type="NCBIfam" id="TIGR01575">
    <property type="entry name" value="rimI"/>
    <property type="match status" value="1"/>
</dbReference>
<name>A0A7Z0BDJ5_9ACTN</name>
<evidence type="ECO:0000259" key="3">
    <source>
        <dbReference type="PROSITE" id="PS51186"/>
    </source>
</evidence>
<dbReference type="Pfam" id="PF00583">
    <property type="entry name" value="Acetyltransf_1"/>
    <property type="match status" value="1"/>
</dbReference>
<evidence type="ECO:0000313" key="4">
    <source>
        <dbReference type="EMBL" id="NYH43393.1"/>
    </source>
</evidence>